<dbReference type="InterPro" id="IPR039421">
    <property type="entry name" value="Type_1_exporter"/>
</dbReference>
<dbReference type="PROSITE" id="PS50893">
    <property type="entry name" value="ABC_TRANSPORTER_2"/>
    <property type="match status" value="1"/>
</dbReference>
<dbReference type="InterPro" id="IPR003439">
    <property type="entry name" value="ABC_transporter-like_ATP-bd"/>
</dbReference>
<evidence type="ECO:0000256" key="5">
    <source>
        <dbReference type="ARBA" id="ARBA00022989"/>
    </source>
</evidence>
<accession>A0A1M7DLS1</accession>
<feature type="domain" description="ABC transporter" evidence="8">
    <location>
        <begin position="355"/>
        <end position="593"/>
    </location>
</feature>
<dbReference type="GO" id="GO:0005524">
    <property type="term" value="F:ATP binding"/>
    <property type="evidence" value="ECO:0007669"/>
    <property type="project" value="UniProtKB-KW"/>
</dbReference>
<protein>
    <submittedName>
        <fullName evidence="10">ATP-binding cassette, subfamily B</fullName>
    </submittedName>
</protein>
<dbReference type="Gene3D" id="1.20.1560.10">
    <property type="entry name" value="ABC transporter type 1, transmembrane domain"/>
    <property type="match status" value="1"/>
</dbReference>
<organism evidence="10 11">
    <name type="scientific">Anaerocolumna jejuensis DSM 15929</name>
    <dbReference type="NCBI Taxonomy" id="1121322"/>
    <lineage>
        <taxon>Bacteria</taxon>
        <taxon>Bacillati</taxon>
        <taxon>Bacillota</taxon>
        <taxon>Clostridia</taxon>
        <taxon>Lachnospirales</taxon>
        <taxon>Lachnospiraceae</taxon>
        <taxon>Anaerocolumna</taxon>
    </lineage>
</organism>
<feature type="domain" description="ABC transmembrane type-1" evidence="9">
    <location>
        <begin position="32"/>
        <end position="320"/>
    </location>
</feature>
<dbReference type="OrthoDB" id="1699242at2"/>
<evidence type="ECO:0000259" key="9">
    <source>
        <dbReference type="PROSITE" id="PS50929"/>
    </source>
</evidence>
<dbReference type="Gene3D" id="3.40.50.300">
    <property type="entry name" value="P-loop containing nucleotide triphosphate hydrolases"/>
    <property type="match status" value="1"/>
</dbReference>
<evidence type="ECO:0000313" key="10">
    <source>
        <dbReference type="EMBL" id="SHL80422.1"/>
    </source>
</evidence>
<feature type="transmembrane region" description="Helical" evidence="7">
    <location>
        <begin position="20"/>
        <end position="50"/>
    </location>
</feature>
<dbReference type="CDD" id="cd03228">
    <property type="entry name" value="ABCC_MRP_Like"/>
    <property type="match status" value="1"/>
</dbReference>
<dbReference type="InterPro" id="IPR003593">
    <property type="entry name" value="AAA+_ATPase"/>
</dbReference>
<sequence length="604" mass="68554">MKLVKDYLNLKKCIYQIHKFDVYILPIIFFESALEAMIPYVPIVLISYLVDRLGEQYPISKLLLATMFAVILLFLMNLARGKLYYGFWPGTENCNDKMDGLYGEKTLTMDFQQLDSEKVNNLRAKIQNDRNWGGGIYGMIPQLQGCLSGFFGFLIAVVLIIPIFINGRLYQGFGVFIFLCYALILTFFSTWFQKSTAERELMVREKFDFGSGRSNYLQRGGITYREGKDIRIYGAKPLIKSALKEEKKDKMVLEVSKLEAIAGAVDGTISALLLGGAYMFVVIQAINGRVGIGSVVLFASAIFRFSESIKSLAKSFSEIMVNAERMQSSFSYLELPEVLEKGKFKVPNDIDNLVIELKDVSFHYPSDEHEVLSHIYLKLHHGNQIAIVGKNGSGKSTLIKLLCRLYEPTSGAIFLNGVDIREYDYNEYLTLFSVVFQDFKLLPLSLGSNLSGNVSYDVDRAKDCLEKAGFGERLKKMNYRYDTPLYREMEEIGVELSGGEAQKVALARALYKNAPFVVLDEPTAALDPISEYEIYAGFRNMVGNKTALFISHRLSSCRFCKEIVVLDQGKITQRGSHEELVWDKNGIYYRLWEAQAQYYQEEAI</sequence>
<dbReference type="Proteomes" id="UP000184386">
    <property type="component" value="Unassembled WGS sequence"/>
</dbReference>
<dbReference type="Pfam" id="PF00005">
    <property type="entry name" value="ABC_tran"/>
    <property type="match status" value="1"/>
</dbReference>
<dbReference type="STRING" id="1121322.SAMN02745136_05731"/>
<keyword evidence="3" id="KW-0547">Nucleotide-binding</keyword>
<dbReference type="PANTHER" id="PTHR43394:SF1">
    <property type="entry name" value="ATP-BINDING CASSETTE SUB-FAMILY B MEMBER 10, MITOCHONDRIAL"/>
    <property type="match status" value="1"/>
</dbReference>
<evidence type="ECO:0000259" key="8">
    <source>
        <dbReference type="PROSITE" id="PS50893"/>
    </source>
</evidence>
<reference evidence="10 11" key="1">
    <citation type="submission" date="2016-11" db="EMBL/GenBank/DDBJ databases">
        <authorList>
            <person name="Jaros S."/>
            <person name="Januszkiewicz K."/>
            <person name="Wedrychowicz H."/>
        </authorList>
    </citation>
    <scope>NUCLEOTIDE SEQUENCE [LARGE SCALE GENOMIC DNA]</scope>
    <source>
        <strain evidence="10 11">DSM 15929</strain>
    </source>
</reference>
<keyword evidence="11" id="KW-1185">Reference proteome</keyword>
<gene>
    <name evidence="10" type="ORF">SAMN02745136_05731</name>
</gene>
<dbReference type="SUPFAM" id="SSF52540">
    <property type="entry name" value="P-loop containing nucleoside triphosphate hydrolases"/>
    <property type="match status" value="1"/>
</dbReference>
<dbReference type="EMBL" id="FRAC01000057">
    <property type="protein sequence ID" value="SHL80422.1"/>
    <property type="molecule type" value="Genomic_DNA"/>
</dbReference>
<feature type="transmembrane region" description="Helical" evidence="7">
    <location>
        <begin position="62"/>
        <end position="79"/>
    </location>
</feature>
<keyword evidence="2 7" id="KW-0812">Transmembrane</keyword>
<keyword evidence="6 7" id="KW-0472">Membrane</keyword>
<keyword evidence="5 7" id="KW-1133">Transmembrane helix</keyword>
<dbReference type="PROSITE" id="PS00211">
    <property type="entry name" value="ABC_TRANSPORTER_1"/>
    <property type="match status" value="1"/>
</dbReference>
<feature type="transmembrane region" description="Helical" evidence="7">
    <location>
        <begin position="146"/>
        <end position="165"/>
    </location>
</feature>
<dbReference type="PANTHER" id="PTHR43394">
    <property type="entry name" value="ATP-DEPENDENT PERMEASE MDL1, MITOCHONDRIAL"/>
    <property type="match status" value="1"/>
</dbReference>
<evidence type="ECO:0000313" key="11">
    <source>
        <dbReference type="Proteomes" id="UP000184386"/>
    </source>
</evidence>
<dbReference type="GO" id="GO:0005886">
    <property type="term" value="C:plasma membrane"/>
    <property type="evidence" value="ECO:0007669"/>
    <property type="project" value="UniProtKB-SubCell"/>
</dbReference>
<proteinExistence type="predicted"/>
<evidence type="ECO:0000256" key="7">
    <source>
        <dbReference type="SAM" id="Phobius"/>
    </source>
</evidence>
<evidence type="ECO:0000256" key="2">
    <source>
        <dbReference type="ARBA" id="ARBA00022692"/>
    </source>
</evidence>
<dbReference type="InterPro" id="IPR036640">
    <property type="entry name" value="ABC1_TM_sf"/>
</dbReference>
<dbReference type="AlphaFoldDB" id="A0A1M7DLS1"/>
<feature type="transmembrane region" description="Helical" evidence="7">
    <location>
        <begin position="260"/>
        <end position="280"/>
    </location>
</feature>
<dbReference type="GO" id="GO:0015421">
    <property type="term" value="F:ABC-type oligopeptide transporter activity"/>
    <property type="evidence" value="ECO:0007669"/>
    <property type="project" value="TreeGrafter"/>
</dbReference>
<evidence type="ECO:0000256" key="1">
    <source>
        <dbReference type="ARBA" id="ARBA00004651"/>
    </source>
</evidence>
<dbReference type="InterPro" id="IPR027417">
    <property type="entry name" value="P-loop_NTPase"/>
</dbReference>
<evidence type="ECO:0000256" key="6">
    <source>
        <dbReference type="ARBA" id="ARBA00023136"/>
    </source>
</evidence>
<dbReference type="InterPro" id="IPR011527">
    <property type="entry name" value="ABC1_TM_dom"/>
</dbReference>
<dbReference type="RefSeq" id="WP_073280592.1">
    <property type="nucleotide sequence ID" value="NZ_FRAC01000057.1"/>
</dbReference>
<comment type="subcellular location">
    <subcellularLocation>
        <location evidence="1">Cell membrane</location>
        <topology evidence="1">Multi-pass membrane protein</topology>
    </subcellularLocation>
</comment>
<keyword evidence="4 10" id="KW-0067">ATP-binding</keyword>
<dbReference type="SMART" id="SM00382">
    <property type="entry name" value="AAA"/>
    <property type="match status" value="1"/>
</dbReference>
<evidence type="ECO:0000256" key="3">
    <source>
        <dbReference type="ARBA" id="ARBA00022741"/>
    </source>
</evidence>
<dbReference type="GO" id="GO:0016887">
    <property type="term" value="F:ATP hydrolysis activity"/>
    <property type="evidence" value="ECO:0007669"/>
    <property type="project" value="InterPro"/>
</dbReference>
<dbReference type="PROSITE" id="PS50929">
    <property type="entry name" value="ABC_TM1F"/>
    <property type="match status" value="1"/>
</dbReference>
<evidence type="ECO:0000256" key="4">
    <source>
        <dbReference type="ARBA" id="ARBA00022840"/>
    </source>
</evidence>
<dbReference type="SUPFAM" id="SSF90123">
    <property type="entry name" value="ABC transporter transmembrane region"/>
    <property type="match status" value="1"/>
</dbReference>
<dbReference type="InterPro" id="IPR017871">
    <property type="entry name" value="ABC_transporter-like_CS"/>
</dbReference>
<name>A0A1M7DLS1_9FIRM</name>
<feature type="transmembrane region" description="Helical" evidence="7">
    <location>
        <begin position="171"/>
        <end position="192"/>
    </location>
</feature>